<dbReference type="PANTHER" id="PTHR13412:SF0">
    <property type="entry name" value="T-CELL IMMUNOMODULATORY PROTEIN"/>
    <property type="match status" value="1"/>
</dbReference>
<dbReference type="OrthoDB" id="10250728at2759"/>
<gene>
    <name evidence="12" type="primary">LOC113790285</name>
</gene>
<sequence length="604" mass="69033">MDSLFLTLLLLIVLNHQSCFGADKKILFNTQINGLIAAFNDFDSDRFTDVFIITDDGHTLQLLESLEDEPDLQPSDQIKCSFQNEKITGIIPADFTGDAIMDVLVITKPESSSGKLFKIWILRGNKTHLECETKKPLIDNALGHPLILDYNGDMITDFLIETLNCPYELWIMNSIYKLSRGECRRNQFGDSPLRLPHSNAFVNIRNCQPDSLDYSTDIVITNEKHIEYWLNREGFNIENRINIRYPDESLYTIGQSAYIDLNIDGCIEHIIAVCKKEGFFHQRCSPQILWYDNKQNEWINIADFTNHSNLYFETIDTEFGIQLPIAVRSGDIDSDGYVDLITVMKNKTDSGQIKQIAVILRNIPDETNPNRRKFILFWTSEQLIHNDNDNVELVSFLDLQENGKLDIILTTKNSTNHYNIKWILNTFVDNSCFLKILVTSGLCSETCPNEKVPYGTNQPGPFVCYETSDVNGQLMKGCSAQLSQSSYFALQMPYSIFGLGETPNFVETVIASIPTNENQPIRKSKWTQIVPDAQVVLIPYPPNETAYWIGKLFYTPSNMISSTLAVLAILCAVLIVIIFILHRKEVLEDLTDHEEYKRHWPESR</sequence>
<keyword evidence="5 8" id="KW-1133">Transmembrane helix</keyword>
<dbReference type="InterPro" id="IPR013517">
    <property type="entry name" value="FG-GAP"/>
</dbReference>
<dbReference type="Pfam" id="PF13517">
    <property type="entry name" value="FG-GAP_3"/>
    <property type="match status" value="1"/>
</dbReference>
<evidence type="ECO:0000256" key="3">
    <source>
        <dbReference type="ARBA" id="ARBA00022692"/>
    </source>
</evidence>
<keyword evidence="11" id="KW-1185">Reference proteome</keyword>
<keyword evidence="3 8" id="KW-0812">Transmembrane</keyword>
<dbReference type="OMA" id="PGDWIPW"/>
<dbReference type="GO" id="GO:0005886">
    <property type="term" value="C:plasma membrane"/>
    <property type="evidence" value="ECO:0007669"/>
    <property type="project" value="TreeGrafter"/>
</dbReference>
<dbReference type="KEGG" id="dpte:113790285"/>
<comment type="similarity">
    <text evidence="2">Belongs to the TIP family.</text>
</comment>
<evidence type="ECO:0000313" key="11">
    <source>
        <dbReference type="Proteomes" id="UP000515146"/>
    </source>
</evidence>
<evidence type="ECO:0000256" key="7">
    <source>
        <dbReference type="ARBA" id="ARBA00023180"/>
    </source>
</evidence>
<reference evidence="12" key="1">
    <citation type="submission" date="2025-08" db="UniProtKB">
        <authorList>
            <consortium name="RefSeq"/>
        </authorList>
    </citation>
    <scope>IDENTIFICATION</scope>
    <source>
        <strain evidence="12">Airmid</strain>
    </source>
</reference>
<feature type="signal peptide" evidence="9">
    <location>
        <begin position="1"/>
        <end position="21"/>
    </location>
</feature>
<keyword evidence="6 8" id="KW-0472">Membrane</keyword>
<evidence type="ECO:0000256" key="4">
    <source>
        <dbReference type="ARBA" id="ARBA00022729"/>
    </source>
</evidence>
<feature type="transmembrane region" description="Helical" evidence="8">
    <location>
        <begin position="559"/>
        <end position="581"/>
    </location>
</feature>
<keyword evidence="4 9" id="KW-0732">Signal</keyword>
<dbReference type="RefSeq" id="XP_027195733.1">
    <property type="nucleotide sequence ID" value="XM_027339932.1"/>
</dbReference>
<accession>A0A6P6XSD2</accession>
<organism evidence="11 12">
    <name type="scientific">Dermatophagoides pteronyssinus</name>
    <name type="common">European house dust mite</name>
    <dbReference type="NCBI Taxonomy" id="6956"/>
    <lineage>
        <taxon>Eukaryota</taxon>
        <taxon>Metazoa</taxon>
        <taxon>Ecdysozoa</taxon>
        <taxon>Arthropoda</taxon>
        <taxon>Chelicerata</taxon>
        <taxon>Arachnida</taxon>
        <taxon>Acari</taxon>
        <taxon>Acariformes</taxon>
        <taxon>Sarcoptiformes</taxon>
        <taxon>Astigmata</taxon>
        <taxon>Psoroptidia</taxon>
        <taxon>Analgoidea</taxon>
        <taxon>Pyroglyphidae</taxon>
        <taxon>Dermatophagoidinae</taxon>
        <taxon>Dermatophagoides</taxon>
    </lineage>
</organism>
<evidence type="ECO:0000256" key="1">
    <source>
        <dbReference type="ARBA" id="ARBA00004479"/>
    </source>
</evidence>
<evidence type="ECO:0000313" key="12">
    <source>
        <dbReference type="RefSeq" id="XP_027195733.1"/>
    </source>
</evidence>
<keyword evidence="7" id="KW-0325">Glycoprotein</keyword>
<dbReference type="FunCoup" id="A0A6P6XSD2">
    <property type="interactions" value="470"/>
</dbReference>
<dbReference type="InParanoid" id="A0A6P6XSD2"/>
<name>A0A6P6XSD2_DERPT</name>
<evidence type="ECO:0000256" key="8">
    <source>
        <dbReference type="SAM" id="Phobius"/>
    </source>
</evidence>
<dbReference type="Pfam" id="PF23122">
    <property type="entry name" value="C2_ITFG1"/>
    <property type="match status" value="1"/>
</dbReference>
<proteinExistence type="inferred from homology"/>
<dbReference type="Proteomes" id="UP000515146">
    <property type="component" value="Unplaced"/>
</dbReference>
<dbReference type="InterPro" id="IPR057089">
    <property type="entry name" value="C2_TIP"/>
</dbReference>
<dbReference type="SUPFAM" id="SSF69318">
    <property type="entry name" value="Integrin alpha N-terminal domain"/>
    <property type="match status" value="1"/>
</dbReference>
<evidence type="ECO:0000256" key="5">
    <source>
        <dbReference type="ARBA" id="ARBA00022989"/>
    </source>
</evidence>
<evidence type="ECO:0000256" key="6">
    <source>
        <dbReference type="ARBA" id="ARBA00023136"/>
    </source>
</evidence>
<dbReference type="AlphaFoldDB" id="A0A6P6XSD2"/>
<evidence type="ECO:0000259" key="10">
    <source>
        <dbReference type="Pfam" id="PF23122"/>
    </source>
</evidence>
<evidence type="ECO:0000256" key="9">
    <source>
        <dbReference type="SAM" id="SignalP"/>
    </source>
</evidence>
<feature type="domain" description="T-cell immunomodulatory protein TIP C2" evidence="10">
    <location>
        <begin position="453"/>
        <end position="553"/>
    </location>
</feature>
<comment type="subcellular location">
    <subcellularLocation>
        <location evidence="1">Membrane</location>
        <topology evidence="1">Single-pass type I membrane protein</topology>
    </subcellularLocation>
</comment>
<protein>
    <submittedName>
        <fullName evidence="12">T-cell immunomodulatory protein-like</fullName>
    </submittedName>
</protein>
<feature type="chain" id="PRO_5027813562" evidence="9">
    <location>
        <begin position="22"/>
        <end position="604"/>
    </location>
</feature>
<dbReference type="PANTHER" id="PTHR13412">
    <property type="entry name" value="T-CELL IMMUNOMODULATORY PROTEIN HOMOLOG"/>
    <property type="match status" value="1"/>
</dbReference>
<evidence type="ECO:0000256" key="2">
    <source>
        <dbReference type="ARBA" id="ARBA00006496"/>
    </source>
</evidence>
<dbReference type="InterPro" id="IPR024881">
    <property type="entry name" value="Tip"/>
</dbReference>
<dbReference type="InterPro" id="IPR028994">
    <property type="entry name" value="Integrin_alpha_N"/>
</dbReference>